<keyword evidence="9" id="KW-1185">Reference proteome</keyword>
<name>A0A161Q870_9BACI</name>
<dbReference type="STRING" id="519424.AZF04_17020"/>
<dbReference type="Gene3D" id="6.10.340.10">
    <property type="match status" value="1"/>
</dbReference>
<keyword evidence="6" id="KW-1133">Transmembrane helix</keyword>
<dbReference type="PROSITE" id="PS50885">
    <property type="entry name" value="HAMP"/>
    <property type="match status" value="1"/>
</dbReference>
<evidence type="ECO:0000256" key="6">
    <source>
        <dbReference type="SAM" id="Phobius"/>
    </source>
</evidence>
<dbReference type="GO" id="GO:0005886">
    <property type="term" value="C:plasma membrane"/>
    <property type="evidence" value="ECO:0007669"/>
    <property type="project" value="UniProtKB-SubCell"/>
</dbReference>
<dbReference type="AlphaFoldDB" id="A0A161Q870"/>
<reference evidence="8" key="1">
    <citation type="submission" date="2016-02" db="EMBL/GenBank/DDBJ databases">
        <title>Genome sequence of Bacillus trypoxylicola KCTC 13244(T).</title>
        <authorList>
            <person name="Jeong H."/>
            <person name="Park S.-H."/>
            <person name="Choi S.-K."/>
        </authorList>
    </citation>
    <scope>NUCLEOTIDE SEQUENCE [LARGE SCALE GENOMIC DNA]</scope>
    <source>
        <strain evidence="8">KCTC 13244</strain>
    </source>
</reference>
<keyword evidence="6" id="KW-0812">Transmembrane</keyword>
<dbReference type="Proteomes" id="UP000075806">
    <property type="component" value="Unassembled WGS sequence"/>
</dbReference>
<dbReference type="RefSeq" id="WP_061947954.1">
    <property type="nucleotide sequence ID" value="NZ_LTAO01000008.1"/>
</dbReference>
<feature type="domain" description="HAMP" evidence="7">
    <location>
        <begin position="322"/>
        <end position="374"/>
    </location>
</feature>
<dbReference type="Gene3D" id="3.30.565.10">
    <property type="entry name" value="Histidine kinase-like ATPase, C-terminal domain"/>
    <property type="match status" value="1"/>
</dbReference>
<evidence type="ECO:0000259" key="7">
    <source>
        <dbReference type="PROSITE" id="PS50885"/>
    </source>
</evidence>
<dbReference type="OrthoDB" id="2499756at2"/>
<evidence type="ECO:0000256" key="3">
    <source>
        <dbReference type="ARBA" id="ARBA00022553"/>
    </source>
</evidence>
<evidence type="ECO:0000256" key="2">
    <source>
        <dbReference type="ARBA" id="ARBA00022475"/>
    </source>
</evidence>
<dbReference type="InterPro" id="IPR036890">
    <property type="entry name" value="HATPase_C_sf"/>
</dbReference>
<accession>A0A161Q870</accession>
<dbReference type="InterPro" id="IPR050640">
    <property type="entry name" value="Bact_2-comp_sensor_kinase"/>
</dbReference>
<sequence length="599" mass="68823">MIRKLTTIIVVSFVLINATFLAGMSYVSYRYFFSLTSEEISEARLSLLNENTKKISSVITSIKETGNIVVANRDLHEMLSNTPASTFDYVIEQREIMSMLNNITSLKSDVYSIEFFTNRYQQAPLLQGGSIYPLEELEEENWFEIFENMDDGWVPIHLSSTQNKEVLSHVRKLMNHRGEVIGFIKVNILNETLLSYIEDDDFIKSPEELLLLADTGGRIIAQTDPLYEHDVAKMITEKHLEEPYYVINDEFKSPNGSHTVITHNNEKFLLLISKPNYEQWSMIHVIPAASLYAKTQQLGLLILLMGISAMLLFVPIAYLIGNRINIPIKKIIKGMKSVEKGQYDTRLGPYYIEEYDILAKNFNEMNHTIEESLKKLNEESGYRKDAEIRALQSQIMPHFLYNTLDMIHWKAMDYQAEELSVTVNQLSKMLRISLSGGQTFIPLRNELEHSKCYLQIQCTRLKNPLDIEVNVPASFKNYYVPKVILQPFIENSIRHGYDIQPNVDIKINISASLVKDGHLEKLELMIKDHGKGLPSNWTIEQVGGIGIKNVMERIWLYCGKHYGVKISDNQNGGVVVKIHLPIIKNAQELEEWTNQNNTY</sequence>
<dbReference type="SUPFAM" id="SSF55874">
    <property type="entry name" value="ATPase domain of HSP90 chaperone/DNA topoisomerase II/histidine kinase"/>
    <property type="match status" value="1"/>
</dbReference>
<comment type="caution">
    <text evidence="8">The sequence shown here is derived from an EMBL/GenBank/DDBJ whole genome shotgun (WGS) entry which is preliminary data.</text>
</comment>
<keyword evidence="5 6" id="KW-0472">Membrane</keyword>
<evidence type="ECO:0000256" key="4">
    <source>
        <dbReference type="ARBA" id="ARBA00022679"/>
    </source>
</evidence>
<dbReference type="PANTHER" id="PTHR34220">
    <property type="entry name" value="SENSOR HISTIDINE KINASE YPDA"/>
    <property type="match status" value="1"/>
</dbReference>
<dbReference type="Pfam" id="PF06580">
    <property type="entry name" value="His_kinase"/>
    <property type="match status" value="1"/>
</dbReference>
<gene>
    <name evidence="8" type="ORF">AZF04_17020</name>
</gene>
<dbReference type="SMART" id="SM00304">
    <property type="entry name" value="HAMP"/>
    <property type="match status" value="1"/>
</dbReference>
<keyword evidence="3" id="KW-0597">Phosphoprotein</keyword>
<comment type="subcellular location">
    <subcellularLocation>
        <location evidence="1">Cell membrane</location>
        <topology evidence="1">Multi-pass membrane protein</topology>
    </subcellularLocation>
</comment>
<evidence type="ECO:0000256" key="5">
    <source>
        <dbReference type="ARBA" id="ARBA00023136"/>
    </source>
</evidence>
<dbReference type="InterPro" id="IPR010559">
    <property type="entry name" value="Sig_transdc_His_kin_internal"/>
</dbReference>
<dbReference type="GO" id="GO:0000155">
    <property type="term" value="F:phosphorelay sensor kinase activity"/>
    <property type="evidence" value="ECO:0007669"/>
    <property type="project" value="InterPro"/>
</dbReference>
<feature type="transmembrane region" description="Helical" evidence="6">
    <location>
        <begin position="298"/>
        <end position="320"/>
    </location>
</feature>
<evidence type="ECO:0000313" key="9">
    <source>
        <dbReference type="Proteomes" id="UP000075806"/>
    </source>
</evidence>
<proteinExistence type="predicted"/>
<dbReference type="EMBL" id="LTAO01000008">
    <property type="protein sequence ID" value="KYG33269.1"/>
    <property type="molecule type" value="Genomic_DNA"/>
</dbReference>
<protein>
    <recommendedName>
        <fullName evidence="7">HAMP domain-containing protein</fullName>
    </recommendedName>
</protein>
<evidence type="ECO:0000313" key="8">
    <source>
        <dbReference type="EMBL" id="KYG33269.1"/>
    </source>
</evidence>
<keyword evidence="4" id="KW-0808">Transferase</keyword>
<evidence type="ECO:0000256" key="1">
    <source>
        <dbReference type="ARBA" id="ARBA00004651"/>
    </source>
</evidence>
<dbReference type="InterPro" id="IPR003660">
    <property type="entry name" value="HAMP_dom"/>
</dbReference>
<keyword evidence="2" id="KW-1003">Cell membrane</keyword>
<dbReference type="PANTHER" id="PTHR34220:SF7">
    <property type="entry name" value="SENSOR HISTIDINE KINASE YPDA"/>
    <property type="match status" value="1"/>
</dbReference>
<organism evidence="8 9">
    <name type="scientific">Alkalihalobacillus trypoxylicola</name>
    <dbReference type="NCBI Taxonomy" id="519424"/>
    <lineage>
        <taxon>Bacteria</taxon>
        <taxon>Bacillati</taxon>
        <taxon>Bacillota</taxon>
        <taxon>Bacilli</taxon>
        <taxon>Bacillales</taxon>
        <taxon>Bacillaceae</taxon>
        <taxon>Alkalihalobacillus</taxon>
    </lineage>
</organism>